<dbReference type="PANTHER" id="PTHR16943">
    <property type="entry name" value="2-METHYLCITRATE DEHYDRATASE-RELATED"/>
    <property type="match status" value="1"/>
</dbReference>
<evidence type="ECO:0000259" key="2">
    <source>
        <dbReference type="Pfam" id="PF03972"/>
    </source>
</evidence>
<dbReference type="RefSeq" id="WP_386830794.1">
    <property type="nucleotide sequence ID" value="NZ_JBHUNP010000001.1"/>
</dbReference>
<dbReference type="InterPro" id="IPR036148">
    <property type="entry name" value="MmgE/PrpD_sf"/>
</dbReference>
<dbReference type="InterPro" id="IPR042188">
    <property type="entry name" value="MmgE/PrpD_sf_2"/>
</dbReference>
<dbReference type="Gene3D" id="1.10.4100.10">
    <property type="entry name" value="2-methylcitrate dehydratase PrpD"/>
    <property type="match status" value="1"/>
</dbReference>
<keyword evidence="5" id="KW-1185">Reference proteome</keyword>
<protein>
    <submittedName>
        <fullName evidence="4">MmgE/PrpD family protein</fullName>
    </submittedName>
</protein>
<gene>
    <name evidence="4" type="ORF">ACFSX5_00620</name>
</gene>
<dbReference type="InterPro" id="IPR045336">
    <property type="entry name" value="MmgE_PrpD_N"/>
</dbReference>
<dbReference type="Proteomes" id="UP001597521">
    <property type="component" value="Unassembled WGS sequence"/>
</dbReference>
<proteinExistence type="inferred from homology"/>
<name>A0ABW5QER5_9HYPH</name>
<sequence length="460" mass="49283">MTNLSADIARWALDFSLDDAPAEVVHNARLRLLDVVGVILASGSHDTVRKAVLATADSDAGGTGAHSLVDPMETSPAGAAFINGVAAAVLEYDDTHIATNIHATCVVAAASLAVAQQLRLSGRDLLEAVVVGSEIVCRLGQVAPVRMHELGFHPTSVYGVFAATYAVARLRQLSLAQTVDAVGAAGSLSGGLIASFQDGTSTKTLHVGFAASAAVRAAALARHGISGPAGVFDGRFGWYRSYIQNGVTFNFDALTGELGSRWESLRIAPKLYPCAYTMMPFIAAALTLRQQYDIKPDDVREIRCEIMPRSFATICEPVEEKRRPLTSWHGRISLQHTVAEALALGRFDKNAYAPENLRNPVINALADKVVHLPDPIAARDTSRSRGVVTVELHDGRILTHTVEDMLGTERNPAPESVYLDKFRSNVTDVLPTKAARSLEQQLLDINLVADVEAMFSALGR</sequence>
<dbReference type="Pfam" id="PF19305">
    <property type="entry name" value="MmgE_PrpD_C"/>
    <property type="match status" value="1"/>
</dbReference>
<evidence type="ECO:0000256" key="1">
    <source>
        <dbReference type="ARBA" id="ARBA00006174"/>
    </source>
</evidence>
<feature type="domain" description="MmgE/PrpD C-terminal" evidence="3">
    <location>
        <begin position="272"/>
        <end position="438"/>
    </location>
</feature>
<dbReference type="SUPFAM" id="SSF103378">
    <property type="entry name" value="2-methylcitrate dehydratase PrpD"/>
    <property type="match status" value="1"/>
</dbReference>
<dbReference type="Gene3D" id="3.30.1330.120">
    <property type="entry name" value="2-methylcitrate dehydratase PrpD"/>
    <property type="match status" value="1"/>
</dbReference>
<comment type="similarity">
    <text evidence="1">Belongs to the PrpD family.</text>
</comment>
<dbReference type="Pfam" id="PF03972">
    <property type="entry name" value="MmgE_PrpD_N"/>
    <property type="match status" value="1"/>
</dbReference>
<accession>A0ABW5QER5</accession>
<dbReference type="InterPro" id="IPR005656">
    <property type="entry name" value="MmgE_PrpD"/>
</dbReference>
<dbReference type="InterPro" id="IPR045337">
    <property type="entry name" value="MmgE_PrpD_C"/>
</dbReference>
<reference evidence="5" key="1">
    <citation type="journal article" date="2019" name="Int. J. Syst. Evol. Microbiol.">
        <title>The Global Catalogue of Microorganisms (GCM) 10K type strain sequencing project: providing services to taxonomists for standard genome sequencing and annotation.</title>
        <authorList>
            <consortium name="The Broad Institute Genomics Platform"/>
            <consortium name="The Broad Institute Genome Sequencing Center for Infectious Disease"/>
            <person name="Wu L."/>
            <person name="Ma J."/>
        </authorList>
    </citation>
    <scope>NUCLEOTIDE SEQUENCE [LARGE SCALE GENOMIC DNA]</scope>
    <source>
        <strain evidence="5">CCM 7427</strain>
    </source>
</reference>
<evidence type="ECO:0000259" key="3">
    <source>
        <dbReference type="Pfam" id="PF19305"/>
    </source>
</evidence>
<organism evidence="4 5">
    <name type="scientific">Devosia albogilva</name>
    <dbReference type="NCBI Taxonomy" id="429726"/>
    <lineage>
        <taxon>Bacteria</taxon>
        <taxon>Pseudomonadati</taxon>
        <taxon>Pseudomonadota</taxon>
        <taxon>Alphaproteobacteria</taxon>
        <taxon>Hyphomicrobiales</taxon>
        <taxon>Devosiaceae</taxon>
        <taxon>Devosia</taxon>
    </lineage>
</organism>
<dbReference type="PANTHER" id="PTHR16943:SF8">
    <property type="entry name" value="2-METHYLCITRATE DEHYDRATASE"/>
    <property type="match status" value="1"/>
</dbReference>
<dbReference type="EMBL" id="JBHUNP010000001">
    <property type="protein sequence ID" value="MFD2646292.1"/>
    <property type="molecule type" value="Genomic_DNA"/>
</dbReference>
<dbReference type="InterPro" id="IPR042183">
    <property type="entry name" value="MmgE/PrpD_sf_1"/>
</dbReference>
<feature type="domain" description="MmgE/PrpD N-terminal" evidence="2">
    <location>
        <begin position="7"/>
        <end position="245"/>
    </location>
</feature>
<evidence type="ECO:0000313" key="5">
    <source>
        <dbReference type="Proteomes" id="UP001597521"/>
    </source>
</evidence>
<comment type="caution">
    <text evidence="4">The sequence shown here is derived from an EMBL/GenBank/DDBJ whole genome shotgun (WGS) entry which is preliminary data.</text>
</comment>
<evidence type="ECO:0000313" key="4">
    <source>
        <dbReference type="EMBL" id="MFD2646292.1"/>
    </source>
</evidence>